<dbReference type="Pfam" id="PF05168">
    <property type="entry name" value="HEPN"/>
    <property type="match status" value="1"/>
</dbReference>
<feature type="domain" description="HEPN" evidence="1">
    <location>
        <begin position="11"/>
        <end position="119"/>
    </location>
</feature>
<reference evidence="2 3" key="1">
    <citation type="journal article" date="2016" name="Environ. Microbiol.">
        <title>Genomic resolution of a cold subsurface aquifer community provides metabolic insights for novel microbes adapted to high CO concentrations.</title>
        <authorList>
            <person name="Probst A.J."/>
            <person name="Castelle C.J."/>
            <person name="Singh A."/>
            <person name="Brown C.T."/>
            <person name="Anantharaman K."/>
            <person name="Sharon I."/>
            <person name="Hug L.A."/>
            <person name="Burstein D."/>
            <person name="Emerson J.B."/>
            <person name="Thomas B.C."/>
            <person name="Banfield J.F."/>
        </authorList>
    </citation>
    <scope>NUCLEOTIDE SEQUENCE [LARGE SCALE GENOMIC DNA]</scope>
    <source>
        <strain evidence="2">CG2_30_35_20</strain>
    </source>
</reference>
<dbReference type="Proteomes" id="UP000182344">
    <property type="component" value="Unassembled WGS sequence"/>
</dbReference>
<evidence type="ECO:0000259" key="1">
    <source>
        <dbReference type="PROSITE" id="PS50910"/>
    </source>
</evidence>
<proteinExistence type="predicted"/>
<evidence type="ECO:0000313" key="3">
    <source>
        <dbReference type="Proteomes" id="UP000182344"/>
    </source>
</evidence>
<sequence>MDKIEKSKFWWNSAKKNASDATDFFKTKHYDWCLFVWGLALEKILKSQLITRDKEIIFTHNLIKLAQDAGFNLNETEYDYLAEINTFNINTRYDDYKYKFYKKATLEYTAKWQNICQNLWSKFEEGLK</sequence>
<dbReference type="PROSITE" id="PS50910">
    <property type="entry name" value="HEPN"/>
    <property type="match status" value="1"/>
</dbReference>
<dbReference type="Gene3D" id="1.20.120.330">
    <property type="entry name" value="Nucleotidyltransferases domain 2"/>
    <property type="match status" value="1"/>
</dbReference>
<evidence type="ECO:0000313" key="2">
    <source>
        <dbReference type="EMBL" id="OIP87673.1"/>
    </source>
</evidence>
<accession>A0A1J5HRG3</accession>
<dbReference type="EMBL" id="MNZO01000011">
    <property type="protein sequence ID" value="OIP87673.1"/>
    <property type="molecule type" value="Genomic_DNA"/>
</dbReference>
<name>A0A1J5HRG3_9BACT</name>
<protein>
    <recommendedName>
        <fullName evidence="1">HEPN domain-containing protein</fullName>
    </recommendedName>
</protein>
<gene>
    <name evidence="2" type="ORF">AUK05_00770</name>
</gene>
<comment type="caution">
    <text evidence="2">The sequence shown here is derived from an EMBL/GenBank/DDBJ whole genome shotgun (WGS) entry which is preliminary data.</text>
</comment>
<dbReference type="SMART" id="SM00748">
    <property type="entry name" value="HEPN"/>
    <property type="match status" value="1"/>
</dbReference>
<dbReference type="InterPro" id="IPR007842">
    <property type="entry name" value="HEPN_dom"/>
</dbReference>
<dbReference type="AlphaFoldDB" id="A0A1J5HRG3"/>
<organism evidence="2 3">
    <name type="scientific">Candidatus Shapirobacteria bacterium CG2_30_35_20</name>
    <dbReference type="NCBI Taxonomy" id="1805376"/>
    <lineage>
        <taxon>Bacteria</taxon>
        <taxon>Candidatus Shapironibacteriota</taxon>
    </lineage>
</organism>
<dbReference type="SUPFAM" id="SSF81593">
    <property type="entry name" value="Nucleotidyltransferase substrate binding subunit/domain"/>
    <property type="match status" value="1"/>
</dbReference>